<evidence type="ECO:0000256" key="4">
    <source>
        <dbReference type="ARBA" id="ARBA00022801"/>
    </source>
</evidence>
<dbReference type="PATRIC" id="fig|1218492.5.peg.1538"/>
<keyword evidence="10" id="KW-1185">Reference proteome</keyword>
<evidence type="ECO:0000313" key="10">
    <source>
        <dbReference type="Proteomes" id="UP000033558"/>
    </source>
</evidence>
<dbReference type="SUPFAM" id="SSF143081">
    <property type="entry name" value="BB1717-like"/>
    <property type="match status" value="1"/>
</dbReference>
<dbReference type="STRING" id="1218492.JG30_14840"/>
<keyword evidence="4 8" id="KW-0378">Hydrolase</keyword>
<dbReference type="InterPro" id="IPR003738">
    <property type="entry name" value="SRAP"/>
</dbReference>
<dbReference type="Pfam" id="PF02586">
    <property type="entry name" value="SRAP"/>
    <property type="match status" value="1"/>
</dbReference>
<dbReference type="GO" id="GO:0008233">
    <property type="term" value="F:peptidase activity"/>
    <property type="evidence" value="ECO:0007669"/>
    <property type="project" value="UniProtKB-KW"/>
</dbReference>
<evidence type="ECO:0000256" key="3">
    <source>
        <dbReference type="ARBA" id="ARBA00022763"/>
    </source>
</evidence>
<keyword evidence="2 8" id="KW-0645">Protease</keyword>
<dbReference type="PANTHER" id="PTHR13604:SF0">
    <property type="entry name" value="ABASIC SITE PROCESSING PROTEIN HMCES"/>
    <property type="match status" value="1"/>
</dbReference>
<evidence type="ECO:0000313" key="9">
    <source>
        <dbReference type="EMBL" id="KJY60794.1"/>
    </source>
</evidence>
<dbReference type="EC" id="3.4.-.-" evidence="8"/>
<evidence type="ECO:0000256" key="6">
    <source>
        <dbReference type="ARBA" id="ARBA00023125"/>
    </source>
</evidence>
<keyword evidence="5" id="KW-0190">Covalent protein-DNA linkage</keyword>
<comment type="similarity">
    <text evidence="1 8">Belongs to the SOS response-associated peptidase family.</text>
</comment>
<evidence type="ECO:0000256" key="2">
    <source>
        <dbReference type="ARBA" id="ARBA00022670"/>
    </source>
</evidence>
<comment type="caution">
    <text evidence="9">The sequence shown here is derived from an EMBL/GenBank/DDBJ whole genome shotgun (WGS) entry which is preliminary data.</text>
</comment>
<evidence type="ECO:0000256" key="8">
    <source>
        <dbReference type="RuleBase" id="RU364100"/>
    </source>
</evidence>
<dbReference type="Gene3D" id="3.90.1680.10">
    <property type="entry name" value="SOS response associated peptidase-like"/>
    <property type="match status" value="1"/>
</dbReference>
<sequence>MCGRFMFDPTTNPELKKIQTLAATQGVAVKTGEVFPNDLTALVIDQDQQIKVVAMAWGWPGFKAGQKLINARSETVLQKSRFAQAFLTQRAVYPTNGFFEWTVDKQKVYFKYPNSTQPVYIAGFYAYFDGQPRSILLTTAPNASVAPVHNRMPLLLQKRQISSWLKDSSWAQAFLRQAMPPLQAQGPSTTPKKKK</sequence>
<dbReference type="HOGENOM" id="CLU_035990_6_3_9"/>
<dbReference type="OrthoDB" id="9782620at2"/>
<dbReference type="InterPro" id="IPR036590">
    <property type="entry name" value="SRAP-like"/>
</dbReference>
<proteinExistence type="inferred from homology"/>
<evidence type="ECO:0000256" key="1">
    <source>
        <dbReference type="ARBA" id="ARBA00008136"/>
    </source>
</evidence>
<gene>
    <name evidence="9" type="ORF">JG30_14840</name>
</gene>
<dbReference type="AlphaFoldDB" id="A0A0F4LR63"/>
<reference evidence="9 10" key="1">
    <citation type="submission" date="2015-01" db="EMBL/GenBank/DDBJ databases">
        <title>Comparative genomics of the lactic acid bacteria isolated from the honey bee gut.</title>
        <authorList>
            <person name="Ellegaard K.M."/>
            <person name="Tamarit D."/>
            <person name="Javelind E."/>
            <person name="Olofsson T."/>
            <person name="Andersson S.G."/>
            <person name="Vasquez A."/>
        </authorList>
    </citation>
    <scope>NUCLEOTIDE SEQUENCE [LARGE SCALE GENOMIC DNA]</scope>
    <source>
        <strain evidence="9 10">Bin4</strain>
    </source>
</reference>
<dbReference type="Proteomes" id="UP000033558">
    <property type="component" value="Unassembled WGS sequence"/>
</dbReference>
<keyword evidence="3" id="KW-0227">DNA damage</keyword>
<name>A0A0F4LR63_9LACO</name>
<evidence type="ECO:0000256" key="7">
    <source>
        <dbReference type="ARBA" id="ARBA00023239"/>
    </source>
</evidence>
<organism evidence="9 10">
    <name type="scientific">Bombilactobacillus mellifer</name>
    <dbReference type="NCBI Taxonomy" id="1218492"/>
    <lineage>
        <taxon>Bacteria</taxon>
        <taxon>Bacillati</taxon>
        <taxon>Bacillota</taxon>
        <taxon>Bacilli</taxon>
        <taxon>Lactobacillales</taxon>
        <taxon>Lactobacillaceae</taxon>
        <taxon>Bombilactobacillus</taxon>
    </lineage>
</organism>
<dbReference type="RefSeq" id="WP_046317635.1">
    <property type="nucleotide sequence ID" value="NZ_JAMBJK010000002.1"/>
</dbReference>
<dbReference type="PANTHER" id="PTHR13604">
    <property type="entry name" value="DC12-RELATED"/>
    <property type="match status" value="1"/>
</dbReference>
<dbReference type="EMBL" id="JXJQ01000010">
    <property type="protein sequence ID" value="KJY60794.1"/>
    <property type="molecule type" value="Genomic_DNA"/>
</dbReference>
<dbReference type="GO" id="GO:0106300">
    <property type="term" value="P:protein-DNA covalent cross-linking repair"/>
    <property type="evidence" value="ECO:0007669"/>
    <property type="project" value="InterPro"/>
</dbReference>
<accession>A0A0F4LR63</accession>
<evidence type="ECO:0000256" key="5">
    <source>
        <dbReference type="ARBA" id="ARBA00023124"/>
    </source>
</evidence>
<dbReference type="GO" id="GO:0006508">
    <property type="term" value="P:proteolysis"/>
    <property type="evidence" value="ECO:0007669"/>
    <property type="project" value="UniProtKB-KW"/>
</dbReference>
<dbReference type="GO" id="GO:0016829">
    <property type="term" value="F:lyase activity"/>
    <property type="evidence" value="ECO:0007669"/>
    <property type="project" value="UniProtKB-KW"/>
</dbReference>
<dbReference type="GO" id="GO:0003697">
    <property type="term" value="F:single-stranded DNA binding"/>
    <property type="evidence" value="ECO:0007669"/>
    <property type="project" value="InterPro"/>
</dbReference>
<protein>
    <recommendedName>
        <fullName evidence="8">Abasic site processing protein</fullName>
        <ecNumber evidence="8">3.4.-.-</ecNumber>
    </recommendedName>
</protein>
<keyword evidence="7" id="KW-0456">Lyase</keyword>
<keyword evidence="6" id="KW-0238">DNA-binding</keyword>